<keyword evidence="6 8" id="KW-0472">Membrane</keyword>
<comment type="caution">
    <text evidence="10">The sequence shown here is derived from an EMBL/GenBank/DDBJ whole genome shotgun (WGS) entry which is preliminary data.</text>
</comment>
<dbReference type="PANTHER" id="PTHR30558">
    <property type="entry name" value="EXBD MEMBRANE COMPONENT OF PMF-DRIVEN MACROMOLECULE IMPORT SYSTEM"/>
    <property type="match status" value="1"/>
</dbReference>
<dbReference type="GO" id="GO:0005886">
    <property type="term" value="C:plasma membrane"/>
    <property type="evidence" value="ECO:0007669"/>
    <property type="project" value="UniProtKB-SubCell"/>
</dbReference>
<dbReference type="InterPro" id="IPR003400">
    <property type="entry name" value="ExbD"/>
</dbReference>
<evidence type="ECO:0000256" key="5">
    <source>
        <dbReference type="ARBA" id="ARBA00022989"/>
    </source>
</evidence>
<protein>
    <submittedName>
        <fullName evidence="10">Biopolymer transporter ExbD</fullName>
    </submittedName>
</protein>
<keyword evidence="12" id="KW-1185">Reference proteome</keyword>
<dbReference type="Proteomes" id="UP000528460">
    <property type="component" value="Unassembled WGS sequence"/>
</dbReference>
<organism evidence="10 12">
    <name type="scientific">Corallococcus exercitus</name>
    <dbReference type="NCBI Taxonomy" id="2316736"/>
    <lineage>
        <taxon>Bacteria</taxon>
        <taxon>Pseudomonadati</taxon>
        <taxon>Myxococcota</taxon>
        <taxon>Myxococcia</taxon>
        <taxon>Myxococcales</taxon>
        <taxon>Cystobacterineae</taxon>
        <taxon>Myxococcaceae</taxon>
        <taxon>Corallococcus</taxon>
    </lineage>
</organism>
<evidence type="ECO:0000313" key="12">
    <source>
        <dbReference type="Proteomes" id="UP000563426"/>
    </source>
</evidence>
<evidence type="ECO:0000256" key="2">
    <source>
        <dbReference type="ARBA" id="ARBA00005811"/>
    </source>
</evidence>
<dbReference type="Pfam" id="PF02472">
    <property type="entry name" value="ExbD"/>
    <property type="match status" value="1"/>
</dbReference>
<evidence type="ECO:0000256" key="4">
    <source>
        <dbReference type="ARBA" id="ARBA00022692"/>
    </source>
</evidence>
<keyword evidence="7" id="KW-0813">Transport</keyword>
<dbReference type="GO" id="GO:0022857">
    <property type="term" value="F:transmembrane transporter activity"/>
    <property type="evidence" value="ECO:0007669"/>
    <property type="project" value="InterPro"/>
</dbReference>
<dbReference type="RefSeq" id="WP_120529200.1">
    <property type="nucleotide sequence ID" value="NZ_JABFJV010000345.1"/>
</dbReference>
<evidence type="ECO:0000313" key="9">
    <source>
        <dbReference type="EMBL" id="NOK12097.1"/>
    </source>
</evidence>
<dbReference type="GO" id="GO:0015031">
    <property type="term" value="P:protein transport"/>
    <property type="evidence" value="ECO:0007669"/>
    <property type="project" value="UniProtKB-KW"/>
</dbReference>
<comment type="subcellular location">
    <subcellularLocation>
        <location evidence="1">Cell membrane</location>
        <topology evidence="1">Single-pass membrane protein</topology>
    </subcellularLocation>
    <subcellularLocation>
        <location evidence="7">Cell membrane</location>
        <topology evidence="7">Single-pass type II membrane protein</topology>
    </subcellularLocation>
</comment>
<comment type="similarity">
    <text evidence="2 7">Belongs to the ExbD/TolR family.</text>
</comment>
<dbReference type="PANTHER" id="PTHR30558:SF7">
    <property type="entry name" value="TOL-PAL SYSTEM PROTEIN TOLR"/>
    <property type="match status" value="1"/>
</dbReference>
<sequence length="145" mass="15411">MAGGANDSDEEISGINVTPLVDVVLVLLIIFMVTANFIVRETVEVDLPRAANGGETVQGLVNVVLDKEGKLYFDGAEVTEADLSRRVTEAVAKDKDTRAIISADQTLAYGRVMRLIDVVKGQGIAKFALNIEKDATPARAAPATP</sequence>
<dbReference type="EMBL" id="JABFJV010000345">
    <property type="protein sequence ID" value="NOK38657.1"/>
    <property type="molecule type" value="Genomic_DNA"/>
</dbReference>
<name>A0A3A8HRS9_9BACT</name>
<dbReference type="Proteomes" id="UP000563426">
    <property type="component" value="Unassembled WGS sequence"/>
</dbReference>
<proteinExistence type="inferred from homology"/>
<evidence type="ECO:0000256" key="1">
    <source>
        <dbReference type="ARBA" id="ARBA00004162"/>
    </source>
</evidence>
<evidence type="ECO:0000256" key="6">
    <source>
        <dbReference type="ARBA" id="ARBA00023136"/>
    </source>
</evidence>
<evidence type="ECO:0000313" key="10">
    <source>
        <dbReference type="EMBL" id="NOK38657.1"/>
    </source>
</evidence>
<evidence type="ECO:0000256" key="7">
    <source>
        <dbReference type="RuleBase" id="RU003879"/>
    </source>
</evidence>
<dbReference type="AlphaFoldDB" id="A0A3A8HRS9"/>
<dbReference type="OrthoDB" id="9793581at2"/>
<evidence type="ECO:0000256" key="3">
    <source>
        <dbReference type="ARBA" id="ARBA00022475"/>
    </source>
</evidence>
<keyword evidence="4 7" id="KW-0812">Transmembrane</keyword>
<evidence type="ECO:0000256" key="8">
    <source>
        <dbReference type="SAM" id="Phobius"/>
    </source>
</evidence>
<feature type="transmembrane region" description="Helical" evidence="8">
    <location>
        <begin position="20"/>
        <end position="39"/>
    </location>
</feature>
<dbReference type="Gene3D" id="3.30.420.270">
    <property type="match status" value="1"/>
</dbReference>
<reference evidence="11 12" key="1">
    <citation type="submission" date="2020-05" db="EMBL/GenBank/DDBJ databases">
        <authorList>
            <person name="Whitworth D."/>
        </authorList>
    </citation>
    <scope>NUCLEOTIDE SEQUENCE [LARGE SCALE GENOMIC DNA]</scope>
    <source>
        <strain evidence="10 12">AB043B</strain>
        <strain evidence="9 11">CA046A</strain>
    </source>
</reference>
<keyword evidence="3" id="KW-1003">Cell membrane</keyword>
<keyword evidence="7" id="KW-0653">Protein transport</keyword>
<keyword evidence="5 8" id="KW-1133">Transmembrane helix</keyword>
<evidence type="ECO:0000313" key="11">
    <source>
        <dbReference type="Proteomes" id="UP000528460"/>
    </source>
</evidence>
<accession>A0A3A8HRS9</accession>
<dbReference type="EMBL" id="JABFJW010000204">
    <property type="protein sequence ID" value="NOK12097.1"/>
    <property type="molecule type" value="Genomic_DNA"/>
</dbReference>
<gene>
    <name evidence="10" type="ORF">HMI49_36235</name>
    <name evidence="9" type="ORF">HNS30_23945</name>
</gene>